<dbReference type="PANTHER" id="PTHR43640">
    <property type="entry name" value="OS07G0260300 PROTEIN"/>
    <property type="match status" value="1"/>
</dbReference>
<dbReference type="InterPro" id="IPR013766">
    <property type="entry name" value="Thioredoxin_domain"/>
</dbReference>
<evidence type="ECO:0000313" key="3">
    <source>
        <dbReference type="Proteomes" id="UP001604335"/>
    </source>
</evidence>
<evidence type="ECO:0000313" key="2">
    <source>
        <dbReference type="EMBL" id="MFG3818761.1"/>
    </source>
</evidence>
<feature type="domain" description="Thioredoxin" evidence="1">
    <location>
        <begin position="4"/>
        <end position="159"/>
    </location>
</feature>
<proteinExistence type="predicted"/>
<organism evidence="2 3">
    <name type="scientific">Limnothrix redekei LRLZ20PSL1</name>
    <dbReference type="NCBI Taxonomy" id="3112953"/>
    <lineage>
        <taxon>Bacteria</taxon>
        <taxon>Bacillati</taxon>
        <taxon>Cyanobacteriota</taxon>
        <taxon>Cyanophyceae</taxon>
        <taxon>Pseudanabaenales</taxon>
        <taxon>Pseudanabaenaceae</taxon>
        <taxon>Limnothrix</taxon>
    </lineage>
</organism>
<dbReference type="SUPFAM" id="SSF52833">
    <property type="entry name" value="Thioredoxin-like"/>
    <property type="match status" value="1"/>
</dbReference>
<dbReference type="Pfam" id="PF00578">
    <property type="entry name" value="AhpC-TSA"/>
    <property type="match status" value="1"/>
</dbReference>
<protein>
    <submittedName>
        <fullName evidence="2">Thioredoxin family protein</fullName>
    </submittedName>
</protein>
<name>A0ABW7CFX6_9CYAN</name>
<dbReference type="InterPro" id="IPR036249">
    <property type="entry name" value="Thioredoxin-like_sf"/>
</dbReference>
<accession>A0ABW7CFX6</accession>
<dbReference type="InterPro" id="IPR047262">
    <property type="entry name" value="PRX-like1"/>
</dbReference>
<dbReference type="InterPro" id="IPR000866">
    <property type="entry name" value="AhpC/TSA"/>
</dbReference>
<dbReference type="EMBL" id="JAZAQF010000081">
    <property type="protein sequence ID" value="MFG3818761.1"/>
    <property type="molecule type" value="Genomic_DNA"/>
</dbReference>
<dbReference type="Gene3D" id="3.40.30.10">
    <property type="entry name" value="Glutaredoxin"/>
    <property type="match status" value="1"/>
</dbReference>
<dbReference type="PANTHER" id="PTHR43640:SF1">
    <property type="entry name" value="THIOREDOXIN-DEPENDENT PEROXIREDOXIN"/>
    <property type="match status" value="1"/>
</dbReference>
<gene>
    <name evidence="2" type="ORF">VPK24_14020</name>
</gene>
<reference evidence="3" key="1">
    <citation type="journal article" date="2024" name="Algal Res.">
        <title>Biochemical, toxicological and genomic investigation of a high-biomass producing Limnothrix strain isolated from Italian shallow drinking water reservoir.</title>
        <authorList>
            <person name="Simonazzi M."/>
            <person name="Shishido T.K."/>
            <person name="Delbaje E."/>
            <person name="Wahlsten M."/>
            <person name="Fewer D.P."/>
            <person name="Sivonen K."/>
            <person name="Pezzolesi L."/>
            <person name="Pistocchi R."/>
        </authorList>
    </citation>
    <scope>NUCLEOTIDE SEQUENCE [LARGE SCALE GENOMIC DNA]</scope>
    <source>
        <strain evidence="3">LRLZ20PSL1</strain>
    </source>
</reference>
<keyword evidence="3" id="KW-1185">Reference proteome</keyword>
<comment type="caution">
    <text evidence="2">The sequence shown here is derived from an EMBL/GenBank/DDBJ whole genome shotgun (WGS) entry which is preliminary data.</text>
</comment>
<sequence>MLMERIGKYAPDFEIPGADGKVHHFATYLGQYKAAVVIFMCNHCPYVGMYLDRLKALQAEFEPQGVTLIGINANDANQFPEDSFDAMKVFARERGLNFPYLWDPTQDVADCFGAKKTPQAFLVDANSVMRYIGAVDDSPQDPSVVTQAYLRDAITSFLDEQPIAIAFTEAIGCSVKWRPGR</sequence>
<dbReference type="RefSeq" id="WP_242027746.1">
    <property type="nucleotide sequence ID" value="NZ_JAZAQF010000081.1"/>
</dbReference>
<dbReference type="CDD" id="cd02969">
    <property type="entry name" value="PRX_like1"/>
    <property type="match status" value="1"/>
</dbReference>
<dbReference type="Proteomes" id="UP001604335">
    <property type="component" value="Unassembled WGS sequence"/>
</dbReference>
<evidence type="ECO:0000259" key="1">
    <source>
        <dbReference type="PROSITE" id="PS51352"/>
    </source>
</evidence>
<dbReference type="PROSITE" id="PS51352">
    <property type="entry name" value="THIOREDOXIN_2"/>
    <property type="match status" value="1"/>
</dbReference>